<dbReference type="Pfam" id="PF01035">
    <property type="entry name" value="DNA_binding_1"/>
    <property type="match status" value="1"/>
</dbReference>
<dbReference type="AlphaFoldDB" id="A0A4R2NBB0"/>
<dbReference type="GO" id="GO:0006307">
    <property type="term" value="P:DNA alkylation repair"/>
    <property type="evidence" value="ECO:0007669"/>
    <property type="project" value="UniProtKB-UniRule"/>
</dbReference>
<dbReference type="Proteomes" id="UP000295416">
    <property type="component" value="Unassembled WGS sequence"/>
</dbReference>
<comment type="caution">
    <text evidence="12">The sequence shown here is derived from an EMBL/GenBank/DDBJ whole genome shotgun (WGS) entry which is preliminary data.</text>
</comment>
<dbReference type="PROSITE" id="PS00374">
    <property type="entry name" value="MGMT"/>
    <property type="match status" value="1"/>
</dbReference>
<feature type="active site" description="Nucleophile; methyl group acceptor" evidence="9">
    <location>
        <position position="142"/>
    </location>
</feature>
<dbReference type="InterPro" id="IPR001497">
    <property type="entry name" value="MethylDNA_cys_MeTrfase_AS"/>
</dbReference>
<dbReference type="NCBIfam" id="TIGR00589">
    <property type="entry name" value="ogt"/>
    <property type="match status" value="1"/>
</dbReference>
<dbReference type="Gene3D" id="3.30.160.70">
    <property type="entry name" value="Methylated DNA-protein cysteine methyltransferase domain"/>
    <property type="match status" value="1"/>
</dbReference>
<feature type="domain" description="Methylguanine DNA methyltransferase ribonuclease-like" evidence="11">
    <location>
        <begin position="8"/>
        <end position="85"/>
    </location>
</feature>
<sequence length="175" mass="19331">MVKKPCIYVEEIDSPIGMLTIACHHDGLCSIEFGSLQEAAVPLQSWAKKHMMHNELKKDQDYTGEAARQLTEYFNGERQTFDLPLCLKGTPFQIKVWRALREIGYGETKSYKDIAQAIGNPKAVRAVGSANNSNPLPIVIPCHRVIGSSGSLVGYGGGLDKKVTLLDHEKMIMKS</sequence>
<dbReference type="HAMAP" id="MF_00772">
    <property type="entry name" value="OGT"/>
    <property type="match status" value="1"/>
</dbReference>
<evidence type="ECO:0000256" key="4">
    <source>
        <dbReference type="ARBA" id="ARBA00022603"/>
    </source>
</evidence>
<comment type="subcellular location">
    <subcellularLocation>
        <location evidence="9">Cytoplasm</location>
    </subcellularLocation>
</comment>
<evidence type="ECO:0000256" key="9">
    <source>
        <dbReference type="HAMAP-Rule" id="MF_00772"/>
    </source>
</evidence>
<keyword evidence="7 9" id="KW-0234">DNA repair</keyword>
<evidence type="ECO:0000256" key="3">
    <source>
        <dbReference type="ARBA" id="ARBA00022490"/>
    </source>
</evidence>
<keyword evidence="13" id="KW-1185">Reference proteome</keyword>
<dbReference type="SUPFAM" id="SSF53155">
    <property type="entry name" value="Methylated DNA-protein cysteine methyltransferase domain"/>
    <property type="match status" value="1"/>
</dbReference>
<feature type="domain" description="Methylated-DNA-[protein]-cysteine S-methyltransferase DNA binding" evidence="10">
    <location>
        <begin position="91"/>
        <end position="170"/>
    </location>
</feature>
<protein>
    <recommendedName>
        <fullName evidence="9">Methylated-DNA--protein-cysteine methyltransferase</fullName>
        <ecNumber evidence="9">2.1.1.63</ecNumber>
    </recommendedName>
    <alternativeName>
        <fullName evidence="9">6-O-methylguanine-DNA methyltransferase</fullName>
        <shortName evidence="9">MGMT</shortName>
    </alternativeName>
    <alternativeName>
        <fullName evidence="9">O-6-methylguanine-DNA-alkyltransferase</fullName>
    </alternativeName>
</protein>
<reference evidence="12 13" key="1">
    <citation type="submission" date="2019-03" db="EMBL/GenBank/DDBJ databases">
        <title>Genomic Encyclopedia of Type Strains, Phase IV (KMG-IV): sequencing the most valuable type-strain genomes for metagenomic binning, comparative biology and taxonomic classification.</title>
        <authorList>
            <person name="Goeker M."/>
        </authorList>
    </citation>
    <scope>NUCLEOTIDE SEQUENCE [LARGE SCALE GENOMIC DNA]</scope>
    <source>
        <strain evidence="12 13">DSM 19377</strain>
    </source>
</reference>
<comment type="function">
    <text evidence="9">Involved in the cellular defense against the biological effects of O6-methylguanine (O6-MeG) and O4-methylthymine (O4-MeT) in DNA. Repairs the methylated nucleobase in DNA by stoichiometrically transferring the methyl group to a cysteine residue in the enzyme. This is a suicide reaction: the enzyme is irreversibly inactivated.</text>
</comment>
<proteinExistence type="inferred from homology"/>
<dbReference type="PANTHER" id="PTHR10815">
    <property type="entry name" value="METHYLATED-DNA--PROTEIN-CYSTEINE METHYLTRANSFERASE"/>
    <property type="match status" value="1"/>
</dbReference>
<dbReference type="SUPFAM" id="SSF46767">
    <property type="entry name" value="Methylated DNA-protein cysteine methyltransferase, C-terminal domain"/>
    <property type="match status" value="1"/>
</dbReference>
<comment type="catalytic activity">
    <reaction evidence="8 9">
        <text>a 6-O-methyl-2'-deoxyguanosine in DNA + L-cysteinyl-[protein] = S-methyl-L-cysteinyl-[protein] + a 2'-deoxyguanosine in DNA</text>
        <dbReference type="Rhea" id="RHEA:24000"/>
        <dbReference type="Rhea" id="RHEA-COMP:10131"/>
        <dbReference type="Rhea" id="RHEA-COMP:10132"/>
        <dbReference type="Rhea" id="RHEA-COMP:11367"/>
        <dbReference type="Rhea" id="RHEA-COMP:11368"/>
        <dbReference type="ChEBI" id="CHEBI:29950"/>
        <dbReference type="ChEBI" id="CHEBI:82612"/>
        <dbReference type="ChEBI" id="CHEBI:85445"/>
        <dbReference type="ChEBI" id="CHEBI:85448"/>
        <dbReference type="EC" id="2.1.1.63"/>
    </reaction>
</comment>
<evidence type="ECO:0000256" key="5">
    <source>
        <dbReference type="ARBA" id="ARBA00022679"/>
    </source>
</evidence>
<dbReference type="InterPro" id="IPR036631">
    <property type="entry name" value="MGMT_N_sf"/>
</dbReference>
<dbReference type="FunFam" id="1.10.10.10:FF:000214">
    <property type="entry name" value="Methylated-DNA--protein-cysteine methyltransferase"/>
    <property type="match status" value="1"/>
</dbReference>
<organism evidence="12 13">
    <name type="scientific">Scopulibacillus darangshiensis</name>
    <dbReference type="NCBI Taxonomy" id="442528"/>
    <lineage>
        <taxon>Bacteria</taxon>
        <taxon>Bacillati</taxon>
        <taxon>Bacillota</taxon>
        <taxon>Bacilli</taxon>
        <taxon>Bacillales</taxon>
        <taxon>Sporolactobacillaceae</taxon>
        <taxon>Scopulibacillus</taxon>
    </lineage>
</organism>
<dbReference type="EMBL" id="SLXK01000071">
    <property type="protein sequence ID" value="TCP18324.1"/>
    <property type="molecule type" value="Genomic_DNA"/>
</dbReference>
<dbReference type="CDD" id="cd06445">
    <property type="entry name" value="ATase"/>
    <property type="match status" value="1"/>
</dbReference>
<dbReference type="PANTHER" id="PTHR10815:SF5">
    <property type="entry name" value="METHYLATED-DNA--PROTEIN-CYSTEINE METHYLTRANSFERASE"/>
    <property type="match status" value="1"/>
</dbReference>
<evidence type="ECO:0000256" key="2">
    <source>
        <dbReference type="ARBA" id="ARBA00008711"/>
    </source>
</evidence>
<evidence type="ECO:0000313" key="13">
    <source>
        <dbReference type="Proteomes" id="UP000295416"/>
    </source>
</evidence>
<dbReference type="InterPro" id="IPR014048">
    <property type="entry name" value="MethylDNA_cys_MeTrfase_DNA-bd"/>
</dbReference>
<evidence type="ECO:0000256" key="7">
    <source>
        <dbReference type="ARBA" id="ARBA00023204"/>
    </source>
</evidence>
<dbReference type="InterPro" id="IPR036388">
    <property type="entry name" value="WH-like_DNA-bd_sf"/>
</dbReference>
<evidence type="ECO:0000313" key="12">
    <source>
        <dbReference type="EMBL" id="TCP18324.1"/>
    </source>
</evidence>
<dbReference type="Pfam" id="PF02870">
    <property type="entry name" value="Methyltransf_1N"/>
    <property type="match status" value="1"/>
</dbReference>
<dbReference type="GO" id="GO:0005737">
    <property type="term" value="C:cytoplasm"/>
    <property type="evidence" value="ECO:0007669"/>
    <property type="project" value="UniProtKB-SubCell"/>
</dbReference>
<evidence type="ECO:0000256" key="6">
    <source>
        <dbReference type="ARBA" id="ARBA00022763"/>
    </source>
</evidence>
<comment type="catalytic activity">
    <reaction evidence="1 9">
        <text>a 4-O-methyl-thymidine in DNA + L-cysteinyl-[protein] = a thymidine in DNA + S-methyl-L-cysteinyl-[protein]</text>
        <dbReference type="Rhea" id="RHEA:53428"/>
        <dbReference type="Rhea" id="RHEA-COMP:10131"/>
        <dbReference type="Rhea" id="RHEA-COMP:10132"/>
        <dbReference type="Rhea" id="RHEA-COMP:13555"/>
        <dbReference type="Rhea" id="RHEA-COMP:13556"/>
        <dbReference type="ChEBI" id="CHEBI:29950"/>
        <dbReference type="ChEBI" id="CHEBI:82612"/>
        <dbReference type="ChEBI" id="CHEBI:137386"/>
        <dbReference type="ChEBI" id="CHEBI:137387"/>
        <dbReference type="EC" id="2.1.1.63"/>
    </reaction>
</comment>
<evidence type="ECO:0000259" key="11">
    <source>
        <dbReference type="Pfam" id="PF02870"/>
    </source>
</evidence>
<dbReference type="InterPro" id="IPR036217">
    <property type="entry name" value="MethylDNA_cys_MeTrfase_DNAb"/>
</dbReference>
<evidence type="ECO:0000256" key="8">
    <source>
        <dbReference type="ARBA" id="ARBA00049348"/>
    </source>
</evidence>
<gene>
    <name evidence="12" type="ORF">EV207_17125</name>
</gene>
<dbReference type="GO" id="GO:0003908">
    <property type="term" value="F:methylated-DNA-[protein]-cysteine S-methyltransferase activity"/>
    <property type="evidence" value="ECO:0007669"/>
    <property type="project" value="UniProtKB-UniRule"/>
</dbReference>
<dbReference type="Gene3D" id="1.10.10.10">
    <property type="entry name" value="Winged helix-like DNA-binding domain superfamily/Winged helix DNA-binding domain"/>
    <property type="match status" value="1"/>
</dbReference>
<dbReference type="EC" id="2.1.1.63" evidence="9"/>
<comment type="miscellaneous">
    <text evidence="9">This enzyme catalyzes only one turnover and therefore is not strictly catalytic. According to one definition, an enzyme is a biocatalyst that acts repeatedly and over many reaction cycles.</text>
</comment>
<name>A0A4R2NBB0_9BACL</name>
<keyword evidence="5 9" id="KW-0808">Transferase</keyword>
<dbReference type="GO" id="GO:0032259">
    <property type="term" value="P:methylation"/>
    <property type="evidence" value="ECO:0007669"/>
    <property type="project" value="UniProtKB-KW"/>
</dbReference>
<keyword evidence="6 9" id="KW-0227">DNA damage</keyword>
<accession>A0A4R2NBB0</accession>
<dbReference type="InterPro" id="IPR023546">
    <property type="entry name" value="MGMT"/>
</dbReference>
<evidence type="ECO:0000256" key="1">
    <source>
        <dbReference type="ARBA" id="ARBA00001286"/>
    </source>
</evidence>
<keyword evidence="4 9" id="KW-0489">Methyltransferase</keyword>
<dbReference type="InterPro" id="IPR008332">
    <property type="entry name" value="MethylG_MeTrfase_N"/>
</dbReference>
<dbReference type="RefSeq" id="WP_132748602.1">
    <property type="nucleotide sequence ID" value="NZ_SLXK01000071.1"/>
</dbReference>
<dbReference type="OrthoDB" id="9802228at2"/>
<keyword evidence="3 9" id="KW-0963">Cytoplasm</keyword>
<evidence type="ECO:0000259" key="10">
    <source>
        <dbReference type="Pfam" id="PF01035"/>
    </source>
</evidence>
<comment type="similarity">
    <text evidence="2 9">Belongs to the MGMT family.</text>
</comment>